<evidence type="ECO:0000313" key="2">
    <source>
        <dbReference type="EMBL" id="KAK3171245.1"/>
    </source>
</evidence>
<evidence type="ECO:0000313" key="3">
    <source>
        <dbReference type="Proteomes" id="UP001276659"/>
    </source>
</evidence>
<protein>
    <recommendedName>
        <fullName evidence="4">Type I phosphodiesterase/nucleotide pyrophosphatase</fullName>
    </recommendedName>
</protein>
<dbReference type="AlphaFoldDB" id="A0AAD9Z456"/>
<name>A0AAD9Z456_9LECA</name>
<sequence length="488" mass="52813">MHFRSLALATVLYGASATLAWNHPNYKYVAIFSVDGFHSSDVGKYVSLRPQSTIAQLLETGYEYTNAFTSGPSDSFPGSMNQFTGASPRTTGIWYDDIWDRSYYPPFSTNMTRCEGPPGAEVEQAENLDYNSTELFSGGINPDNLPQTIINGKCQEIYPHMRLRVNTIWEIVEASGKETAYADKHPAYDIVRGPSGKGLTVGYFPEIQSIANTVNATIAYDQLHVDAFLDWIAGEGKTPEHSEIQGAGLTTTPALFGGNFQAVSVGQKTVGYTNGTTQAFTAPLLKALDFVDKSLGRVVSALKAKNIYEDTLIIVASKHGQAPINPALYRKVDPALIVPATGVNVSWVTTDDIALIFLEDQSTLSTAVAGLEKATSELQIQDIIYGPRLTALGYGNPLKDPAVPDIIVRVNLGVIYTTSTAKIAEHGGLSDDDRKVACFVSSSRLKKTVFDQKVSTRQVAPTVLKVLGLNPEELQGAKIQGTPLLEGF</sequence>
<gene>
    <name evidence="2" type="ORF">OEA41_003329</name>
</gene>
<evidence type="ECO:0000256" key="1">
    <source>
        <dbReference type="SAM" id="SignalP"/>
    </source>
</evidence>
<accession>A0AAD9Z456</accession>
<proteinExistence type="predicted"/>
<keyword evidence="3" id="KW-1185">Reference proteome</keyword>
<reference evidence="2" key="1">
    <citation type="submission" date="2022-11" db="EMBL/GenBank/DDBJ databases">
        <title>Chromosomal genome sequence assembly and mating type (MAT) locus characterization of the leprose asexual lichenized fungus Lepraria neglecta (Nyl.) Erichsen.</title>
        <authorList>
            <person name="Allen J.L."/>
            <person name="Pfeffer B."/>
        </authorList>
    </citation>
    <scope>NUCLEOTIDE SEQUENCE</scope>
    <source>
        <strain evidence="2">Allen 5258</strain>
    </source>
</reference>
<dbReference type="InterPro" id="IPR002591">
    <property type="entry name" value="Phosphodiest/P_Trfase"/>
</dbReference>
<dbReference type="SUPFAM" id="SSF53649">
    <property type="entry name" value="Alkaline phosphatase-like"/>
    <property type="match status" value="1"/>
</dbReference>
<organism evidence="2 3">
    <name type="scientific">Lepraria neglecta</name>
    <dbReference type="NCBI Taxonomy" id="209136"/>
    <lineage>
        <taxon>Eukaryota</taxon>
        <taxon>Fungi</taxon>
        <taxon>Dikarya</taxon>
        <taxon>Ascomycota</taxon>
        <taxon>Pezizomycotina</taxon>
        <taxon>Lecanoromycetes</taxon>
        <taxon>OSLEUM clade</taxon>
        <taxon>Lecanoromycetidae</taxon>
        <taxon>Lecanorales</taxon>
        <taxon>Lecanorineae</taxon>
        <taxon>Stereocaulaceae</taxon>
        <taxon>Lepraria</taxon>
    </lineage>
</organism>
<keyword evidence="1" id="KW-0732">Signal</keyword>
<dbReference type="Pfam" id="PF01663">
    <property type="entry name" value="Phosphodiest"/>
    <property type="match status" value="1"/>
</dbReference>
<feature type="chain" id="PRO_5041901735" description="Type I phosphodiesterase/nucleotide pyrophosphatase" evidence="1">
    <location>
        <begin position="21"/>
        <end position="488"/>
    </location>
</feature>
<feature type="signal peptide" evidence="1">
    <location>
        <begin position="1"/>
        <end position="20"/>
    </location>
</feature>
<comment type="caution">
    <text evidence="2">The sequence shown here is derived from an EMBL/GenBank/DDBJ whole genome shotgun (WGS) entry which is preliminary data.</text>
</comment>
<dbReference type="Gene3D" id="3.40.720.10">
    <property type="entry name" value="Alkaline Phosphatase, subunit A"/>
    <property type="match status" value="1"/>
</dbReference>
<dbReference type="InterPro" id="IPR017850">
    <property type="entry name" value="Alkaline_phosphatase_core_sf"/>
</dbReference>
<evidence type="ECO:0008006" key="4">
    <source>
        <dbReference type="Google" id="ProtNLM"/>
    </source>
</evidence>
<dbReference type="EMBL" id="JASNWA010000008">
    <property type="protein sequence ID" value="KAK3171245.1"/>
    <property type="molecule type" value="Genomic_DNA"/>
</dbReference>
<dbReference type="Proteomes" id="UP001276659">
    <property type="component" value="Unassembled WGS sequence"/>
</dbReference>